<keyword evidence="4" id="KW-0813">Transport</keyword>
<dbReference type="Pfam" id="PF00854">
    <property type="entry name" value="PTR2"/>
    <property type="match status" value="1"/>
</dbReference>
<dbReference type="InterPro" id="IPR000109">
    <property type="entry name" value="POT_fam"/>
</dbReference>
<feature type="transmembrane region" description="Helical" evidence="7">
    <location>
        <begin position="349"/>
        <end position="370"/>
    </location>
</feature>
<dbReference type="Proteomes" id="UP001642540">
    <property type="component" value="Unassembled WGS sequence"/>
</dbReference>
<accession>A0ABP1QQ40</accession>
<keyword evidence="5 7" id="KW-1133">Transmembrane helix</keyword>
<dbReference type="InterPro" id="IPR036259">
    <property type="entry name" value="MFS_trans_sf"/>
</dbReference>
<evidence type="ECO:0000256" key="6">
    <source>
        <dbReference type="ARBA" id="ARBA00023136"/>
    </source>
</evidence>
<feature type="transmembrane region" description="Helical" evidence="7">
    <location>
        <begin position="421"/>
        <end position="438"/>
    </location>
</feature>
<comment type="similarity">
    <text evidence="2">Belongs to the major facilitator superfamily. Proton-dependent oligopeptide transporter (POT/PTR) (TC 2.A.17) family.</text>
</comment>
<feature type="transmembrane region" description="Helical" evidence="7">
    <location>
        <begin position="450"/>
        <end position="469"/>
    </location>
</feature>
<organism evidence="8 9">
    <name type="scientific">Orchesella dallaii</name>
    <dbReference type="NCBI Taxonomy" id="48710"/>
    <lineage>
        <taxon>Eukaryota</taxon>
        <taxon>Metazoa</taxon>
        <taxon>Ecdysozoa</taxon>
        <taxon>Arthropoda</taxon>
        <taxon>Hexapoda</taxon>
        <taxon>Collembola</taxon>
        <taxon>Entomobryomorpha</taxon>
        <taxon>Entomobryoidea</taxon>
        <taxon>Orchesellidae</taxon>
        <taxon>Orchesellinae</taxon>
        <taxon>Orchesella</taxon>
    </lineage>
</organism>
<evidence type="ECO:0000256" key="4">
    <source>
        <dbReference type="ARBA" id="ARBA00022856"/>
    </source>
</evidence>
<keyword evidence="3 7" id="KW-0812">Transmembrane</keyword>
<evidence type="ECO:0000313" key="8">
    <source>
        <dbReference type="EMBL" id="CAL8106830.1"/>
    </source>
</evidence>
<comment type="subcellular location">
    <subcellularLocation>
        <location evidence="1">Membrane</location>
        <topology evidence="1">Multi-pass membrane protein</topology>
    </subcellularLocation>
</comment>
<dbReference type="Gene3D" id="1.20.1250.20">
    <property type="entry name" value="MFS general substrate transporter like domains"/>
    <property type="match status" value="1"/>
</dbReference>
<dbReference type="EMBL" id="CAXLJM020000038">
    <property type="protein sequence ID" value="CAL8106830.1"/>
    <property type="molecule type" value="Genomic_DNA"/>
</dbReference>
<protein>
    <recommendedName>
        <fullName evidence="10">Peptide transporter family 1</fullName>
    </recommendedName>
</protein>
<feature type="transmembrane region" description="Helical" evidence="7">
    <location>
        <begin position="77"/>
        <end position="98"/>
    </location>
</feature>
<dbReference type="PANTHER" id="PTHR11654">
    <property type="entry name" value="OLIGOPEPTIDE TRANSPORTER-RELATED"/>
    <property type="match status" value="1"/>
</dbReference>
<feature type="transmembrane region" description="Helical" evidence="7">
    <location>
        <begin position="179"/>
        <end position="199"/>
    </location>
</feature>
<sequence>MELPYPKSVILICINEFFERFTFYGIRTTLPLFLKNGLGYDEDNSTVIFHLFFMFSYFTPLLGATVADCFIGNYRTILWFTVVYVFGSGLLALSAIPTLPLPDVTFAVIGLVLIALGCGGIKPCITTFGGDQFKLPMQVAQQVAFFAIFNWIIAAANLSATFVAPILRSEQCFGEETCFSLLFLVTLVFLIISVVFLVAGKRLYTMKEPEGNILARVAKCILAGVAHKIKQSKTESRGLEKPSETKPHWLDSTIDKHGSTLVEEVKVVFGLLPLYVPLCFFWALYDQQSSRWTFQASRMKRELWGVTFEPEQFQVTNRLLILALIPVFQRVIYPVLGKCGLLKSQLSRIFWGGIFAALAFLMSGLLEIQLKGSLTENPNVHIVWQLPQLVAMVVAEIMFQISGMEFSYSAAPDSMKSLMQAVWLLTSAFGNLIVAFVAKFKFFKEQEYEFFLFAGLMFVNMMVFAALSWRYNRNTKTITQQVNENDSVCSSTIESTIKNPSEA</sequence>
<feature type="transmembrane region" description="Helical" evidence="7">
    <location>
        <begin position="47"/>
        <end position="70"/>
    </location>
</feature>
<dbReference type="SUPFAM" id="SSF103473">
    <property type="entry name" value="MFS general substrate transporter"/>
    <property type="match status" value="1"/>
</dbReference>
<evidence type="ECO:0000313" key="9">
    <source>
        <dbReference type="Proteomes" id="UP001642540"/>
    </source>
</evidence>
<keyword evidence="9" id="KW-1185">Reference proteome</keyword>
<evidence type="ECO:0000256" key="2">
    <source>
        <dbReference type="ARBA" id="ARBA00005982"/>
    </source>
</evidence>
<keyword evidence="4" id="KW-0653">Protein transport</keyword>
<comment type="caution">
    <text evidence="8">The sequence shown here is derived from an EMBL/GenBank/DDBJ whole genome shotgun (WGS) entry which is preliminary data.</text>
</comment>
<feature type="transmembrane region" description="Helical" evidence="7">
    <location>
        <begin position="319"/>
        <end position="337"/>
    </location>
</feature>
<keyword evidence="4" id="KW-0571">Peptide transport</keyword>
<gene>
    <name evidence="8" type="ORF">ODALV1_LOCUS12486</name>
</gene>
<evidence type="ECO:0000256" key="5">
    <source>
        <dbReference type="ARBA" id="ARBA00022989"/>
    </source>
</evidence>
<evidence type="ECO:0008006" key="10">
    <source>
        <dbReference type="Google" id="ProtNLM"/>
    </source>
</evidence>
<evidence type="ECO:0000256" key="7">
    <source>
        <dbReference type="SAM" id="Phobius"/>
    </source>
</evidence>
<reference evidence="8 9" key="1">
    <citation type="submission" date="2024-08" db="EMBL/GenBank/DDBJ databases">
        <authorList>
            <person name="Cucini C."/>
            <person name="Frati F."/>
        </authorList>
    </citation>
    <scope>NUCLEOTIDE SEQUENCE [LARGE SCALE GENOMIC DNA]</scope>
</reference>
<evidence type="ECO:0000256" key="3">
    <source>
        <dbReference type="ARBA" id="ARBA00022692"/>
    </source>
</evidence>
<name>A0ABP1QQ40_9HEXA</name>
<feature type="transmembrane region" description="Helical" evidence="7">
    <location>
        <begin position="382"/>
        <end position="401"/>
    </location>
</feature>
<feature type="transmembrane region" description="Helical" evidence="7">
    <location>
        <begin position="267"/>
        <end position="285"/>
    </location>
</feature>
<evidence type="ECO:0000256" key="1">
    <source>
        <dbReference type="ARBA" id="ARBA00004141"/>
    </source>
</evidence>
<feature type="transmembrane region" description="Helical" evidence="7">
    <location>
        <begin position="104"/>
        <end position="122"/>
    </location>
</feature>
<proteinExistence type="inferred from homology"/>
<feature type="transmembrane region" description="Helical" evidence="7">
    <location>
        <begin position="143"/>
        <end position="167"/>
    </location>
</feature>
<keyword evidence="6 7" id="KW-0472">Membrane</keyword>